<protein>
    <recommendedName>
        <fullName evidence="5">Response regulatory domain-containing protein</fullName>
    </recommendedName>
</protein>
<feature type="domain" description="Response regulatory" evidence="5">
    <location>
        <begin position="875"/>
        <end position="999"/>
    </location>
</feature>
<dbReference type="GO" id="GO:0004673">
    <property type="term" value="F:protein histidine kinase activity"/>
    <property type="evidence" value="ECO:0007669"/>
    <property type="project" value="TreeGrafter"/>
</dbReference>
<feature type="compositionally biased region" description="Basic and acidic residues" evidence="4">
    <location>
        <begin position="760"/>
        <end position="773"/>
    </location>
</feature>
<proteinExistence type="predicted"/>
<dbReference type="Pfam" id="PF00072">
    <property type="entry name" value="Response_reg"/>
    <property type="match status" value="1"/>
</dbReference>
<name>A0A9W7GMD4_9STRA</name>
<dbReference type="InterPro" id="IPR001611">
    <property type="entry name" value="Leu-rich_rpt"/>
</dbReference>
<keyword evidence="1 3" id="KW-0597">Phosphoprotein</keyword>
<evidence type="ECO:0000256" key="1">
    <source>
        <dbReference type="ARBA" id="ARBA00022553"/>
    </source>
</evidence>
<keyword evidence="2" id="KW-0902">Two-component regulatory system</keyword>
<feature type="region of interest" description="Disordered" evidence="4">
    <location>
        <begin position="1"/>
        <end position="68"/>
    </location>
</feature>
<dbReference type="SMART" id="SM00448">
    <property type="entry name" value="REC"/>
    <property type="match status" value="1"/>
</dbReference>
<dbReference type="SMART" id="SM00368">
    <property type="entry name" value="LRR_RI"/>
    <property type="match status" value="3"/>
</dbReference>
<dbReference type="CDD" id="cd17546">
    <property type="entry name" value="REC_hyHK_CKI1_RcsC-like"/>
    <property type="match status" value="1"/>
</dbReference>
<dbReference type="InterPro" id="IPR032675">
    <property type="entry name" value="LRR_dom_sf"/>
</dbReference>
<dbReference type="PANTHER" id="PTHR45339">
    <property type="entry name" value="HYBRID SIGNAL TRANSDUCTION HISTIDINE KINASE J"/>
    <property type="match status" value="1"/>
</dbReference>
<keyword evidence="7" id="KW-1185">Reference proteome</keyword>
<dbReference type="Pfam" id="PF13516">
    <property type="entry name" value="LRR_6"/>
    <property type="match status" value="2"/>
</dbReference>
<dbReference type="PROSITE" id="PS50110">
    <property type="entry name" value="RESPONSE_REGULATORY"/>
    <property type="match status" value="1"/>
</dbReference>
<dbReference type="OrthoDB" id="287671at2759"/>
<dbReference type="Proteomes" id="UP001165065">
    <property type="component" value="Unassembled WGS sequence"/>
</dbReference>
<dbReference type="PANTHER" id="PTHR45339:SF1">
    <property type="entry name" value="HYBRID SIGNAL TRANSDUCTION HISTIDINE KINASE J"/>
    <property type="match status" value="1"/>
</dbReference>
<gene>
    <name evidence="6" type="ORF">TrCOL_g5873</name>
</gene>
<evidence type="ECO:0000259" key="5">
    <source>
        <dbReference type="PROSITE" id="PS50110"/>
    </source>
</evidence>
<evidence type="ECO:0000256" key="2">
    <source>
        <dbReference type="ARBA" id="ARBA00023012"/>
    </source>
</evidence>
<comment type="caution">
    <text evidence="6">The sequence shown here is derived from an EMBL/GenBank/DDBJ whole genome shotgun (WGS) entry which is preliminary data.</text>
</comment>
<feature type="modified residue" description="4-aspartylphosphate" evidence="3">
    <location>
        <position position="924"/>
    </location>
</feature>
<organism evidence="6 7">
    <name type="scientific">Triparma columacea</name>
    <dbReference type="NCBI Taxonomy" id="722753"/>
    <lineage>
        <taxon>Eukaryota</taxon>
        <taxon>Sar</taxon>
        <taxon>Stramenopiles</taxon>
        <taxon>Ochrophyta</taxon>
        <taxon>Bolidophyceae</taxon>
        <taxon>Parmales</taxon>
        <taxon>Triparmaceae</taxon>
        <taxon>Triparma</taxon>
    </lineage>
</organism>
<dbReference type="InterPro" id="IPR001789">
    <property type="entry name" value="Sig_transdc_resp-reg_receiver"/>
</dbReference>
<sequence>MEGTVEGNKEGNKDGNKDGNKEGNKEGKMECNKGGNEEVTADVKTKVTINPTIIPRNTTSNDNDNPKMVNPTKTKISSNLTLITILPLSSLPPLIPAPSSAHYLTSALATVHPDDIQMLLTVVMGYWREGYTKEATYRRNWGEGWVWVRGELDQKLGGVYEFTVPPRLARPHHEALVKSTTLYRLLTPTNTTSYDLSSFSYTKRELEVVRRVLEGRVGMENLRDFVGRGGVGGGESDWGKVVKVFKIAFSNIGDEGVEMLSDFLSNNSTLSHVDLSFVNFSPKSLLTLATCNSRRKSGGLTPVQSWCLNGNDCSRNLVDFGGSLEPGVEYSLGLSAVTITTKEIREFLEGLKEGVEIKQLNISNNGFSGWSGEGLEGKKVKELEANGVHCVALGLVTKIMMGRWSSLSLLKLSHNSIDTATLNTLLPKILQTPLHTLSVSSNPIGDAGCQLIAASLSSLSNLQHIDVSFCQISCKGISTLSRSALGCETLKSLGLAGNSIRVQAAISLSFMLAHHPRVSKLVLDNCSLCKVAQCYLVAGISSNRWVPMKHLTGFKVGPPLAEIGLISVHQQGFMNEVCFKIQRDNMLNEILQATGEEPKSGVYGRMMRYMTRIPFDDDELMELRKFFYDEPVIGWAGEEDNNIEKALEKYLKNQKLNTLWDGQTPGAAGSREPKNRVVGLDIGLPEPPDCESNIGSPFGMMRKYDCFSQGLDEGGGGEDLRGGGKRRKRRTEGKFWLGESDEEEVEEVPATVVEGEREEEERGLKREGSEETKPVSAEALYSPTTKASVEDDGEAERKRKKGRTRIRLFPEIRRKLEEERTSAKNSVESSQLSENDKDAVAQAYANTCLFNLRQLRFHCMSSKLDGWRHSKNDRKLLIVDDSLITRKLLKKAFEKANCVVDLAENGDVAVDKMKTSLYDTVFMDLDMPVLDGIQATRILRKWEDVHRKGARQPICALTSAVLDDAERSKLIELREAGLDVFESKPVNVPRLMKVIDDVSDMFSDLRMTTEQGAGAV</sequence>
<evidence type="ECO:0000313" key="6">
    <source>
        <dbReference type="EMBL" id="GMI48352.1"/>
    </source>
</evidence>
<dbReference type="InterPro" id="IPR011006">
    <property type="entry name" value="CheY-like_superfamily"/>
</dbReference>
<dbReference type="Gene3D" id="3.80.10.10">
    <property type="entry name" value="Ribonuclease Inhibitor"/>
    <property type="match status" value="1"/>
</dbReference>
<accession>A0A9W7GMD4</accession>
<dbReference type="Gene3D" id="3.40.50.2300">
    <property type="match status" value="1"/>
</dbReference>
<reference evidence="7" key="1">
    <citation type="journal article" date="2023" name="Commun. Biol.">
        <title>Genome analysis of Parmales, the sister group of diatoms, reveals the evolutionary specialization of diatoms from phago-mixotrophs to photoautotrophs.</title>
        <authorList>
            <person name="Ban H."/>
            <person name="Sato S."/>
            <person name="Yoshikawa S."/>
            <person name="Yamada K."/>
            <person name="Nakamura Y."/>
            <person name="Ichinomiya M."/>
            <person name="Sato N."/>
            <person name="Blanc-Mathieu R."/>
            <person name="Endo H."/>
            <person name="Kuwata A."/>
            <person name="Ogata H."/>
        </authorList>
    </citation>
    <scope>NUCLEOTIDE SEQUENCE [LARGE SCALE GENOMIC DNA]</scope>
</reference>
<feature type="region of interest" description="Disordered" evidence="4">
    <location>
        <begin position="710"/>
        <end position="802"/>
    </location>
</feature>
<evidence type="ECO:0000256" key="3">
    <source>
        <dbReference type="PROSITE-ProRule" id="PRU00169"/>
    </source>
</evidence>
<dbReference type="EMBL" id="BRYA01000387">
    <property type="protein sequence ID" value="GMI48352.1"/>
    <property type="molecule type" value="Genomic_DNA"/>
</dbReference>
<feature type="compositionally biased region" description="Basic and acidic residues" evidence="4">
    <location>
        <begin position="7"/>
        <end position="31"/>
    </location>
</feature>
<evidence type="ECO:0000313" key="7">
    <source>
        <dbReference type="Proteomes" id="UP001165065"/>
    </source>
</evidence>
<evidence type="ECO:0000256" key="4">
    <source>
        <dbReference type="SAM" id="MobiDB-lite"/>
    </source>
</evidence>
<dbReference type="SUPFAM" id="SSF52047">
    <property type="entry name" value="RNI-like"/>
    <property type="match status" value="1"/>
</dbReference>
<dbReference type="SUPFAM" id="SSF52172">
    <property type="entry name" value="CheY-like"/>
    <property type="match status" value="1"/>
</dbReference>
<dbReference type="AlphaFoldDB" id="A0A9W7GMD4"/>
<feature type="compositionally biased region" description="Low complexity" evidence="4">
    <location>
        <begin position="48"/>
        <end position="59"/>
    </location>
</feature>
<dbReference type="GO" id="GO:0071474">
    <property type="term" value="P:cellular hyperosmotic response"/>
    <property type="evidence" value="ECO:0007669"/>
    <property type="project" value="TreeGrafter"/>
</dbReference>
<dbReference type="GO" id="GO:0000160">
    <property type="term" value="P:phosphorelay signal transduction system"/>
    <property type="evidence" value="ECO:0007669"/>
    <property type="project" value="UniProtKB-KW"/>
</dbReference>